<keyword evidence="4" id="KW-0808">Transferase</keyword>
<dbReference type="AlphaFoldDB" id="A0ABD5XST4"/>
<reference evidence="4 5" key="1">
    <citation type="journal article" date="2019" name="Int. J. Syst. Evol. Microbiol.">
        <title>The Global Catalogue of Microorganisms (GCM) 10K type strain sequencing project: providing services to taxonomists for standard genome sequencing and annotation.</title>
        <authorList>
            <consortium name="The Broad Institute Genomics Platform"/>
            <consortium name="The Broad Institute Genome Sequencing Center for Infectious Disease"/>
            <person name="Wu L."/>
            <person name="Ma J."/>
        </authorList>
    </citation>
    <scope>NUCLEOTIDE SEQUENCE [LARGE SCALE GENOMIC DNA]</scope>
    <source>
        <strain evidence="4 5">DT92</strain>
    </source>
</reference>
<dbReference type="Pfam" id="PF16927">
    <property type="entry name" value="HisKA_7TM"/>
    <property type="match status" value="1"/>
</dbReference>
<keyword evidence="5" id="KW-1185">Reference proteome</keyword>
<name>A0ABD5XST4_9EURY</name>
<accession>A0ABD5XST4</accession>
<feature type="transmembrane region" description="Helical" evidence="2">
    <location>
        <begin position="6"/>
        <end position="24"/>
    </location>
</feature>
<evidence type="ECO:0000256" key="2">
    <source>
        <dbReference type="SAM" id="Phobius"/>
    </source>
</evidence>
<organism evidence="4 5">
    <name type="scientific">Halobaculum litoreum</name>
    <dbReference type="NCBI Taxonomy" id="3031998"/>
    <lineage>
        <taxon>Archaea</taxon>
        <taxon>Methanobacteriati</taxon>
        <taxon>Methanobacteriota</taxon>
        <taxon>Stenosarchaea group</taxon>
        <taxon>Halobacteria</taxon>
        <taxon>Halobacteriales</taxon>
        <taxon>Haloferacaceae</taxon>
        <taxon>Halobaculum</taxon>
    </lineage>
</organism>
<comment type="caution">
    <text evidence="4">The sequence shown here is derived from an EMBL/GenBank/DDBJ whole genome shotgun (WGS) entry which is preliminary data.</text>
</comment>
<dbReference type="InterPro" id="IPR031621">
    <property type="entry name" value="HisKA_7TM"/>
</dbReference>
<evidence type="ECO:0000313" key="5">
    <source>
        <dbReference type="Proteomes" id="UP001596368"/>
    </source>
</evidence>
<keyword evidence="2" id="KW-0812">Transmembrane</keyword>
<gene>
    <name evidence="4" type="ORF">ACFQRB_20025</name>
</gene>
<feature type="transmembrane region" description="Helical" evidence="2">
    <location>
        <begin position="78"/>
        <end position="97"/>
    </location>
</feature>
<evidence type="ECO:0000256" key="1">
    <source>
        <dbReference type="SAM" id="MobiDB-lite"/>
    </source>
</evidence>
<feature type="transmembrane region" description="Helical" evidence="2">
    <location>
        <begin position="109"/>
        <end position="130"/>
    </location>
</feature>
<dbReference type="GO" id="GO:0016301">
    <property type="term" value="F:kinase activity"/>
    <property type="evidence" value="ECO:0007669"/>
    <property type="project" value="UniProtKB-KW"/>
</dbReference>
<proteinExistence type="predicted"/>
<feature type="transmembrane region" description="Helical" evidence="2">
    <location>
        <begin position="36"/>
        <end position="58"/>
    </location>
</feature>
<evidence type="ECO:0000259" key="3">
    <source>
        <dbReference type="Pfam" id="PF16927"/>
    </source>
</evidence>
<feature type="region of interest" description="Disordered" evidence="1">
    <location>
        <begin position="466"/>
        <end position="504"/>
    </location>
</feature>
<protein>
    <submittedName>
        <fullName evidence="4">Histidine kinase N-terminal 7TM domain-containing protein</fullName>
    </submittedName>
</protein>
<sequence length="504" mass="53958">MYAVGLVAGLASVGAFCYFASAFAGRGYHRDRAVRLAAAGTFVVVSALKLTNPVHGAYFSTTVVTDPFAYVAFDPGTIHWTISAGAYVLAAVGLYFVYDTLADAGRTSLRMGLVFALLPAPVALDVAALLRPDLLIRTYYEPVGVAAFAIGLLWFIEGRLDTLGGVGRKHLVGQLDSPVCFVDDERVREANDRFVALVGHDVVGRPIGSLPESVRRTLDGDEETVTISTDGHRRQYRVSVSTVTLGPHRIGRAAIFADITDERRRMREVVRQNRELDNIGEALAHELRNACAITSGHLERAGEHAGPGGDPAVRSASLSTAAGGVDRIERVISQLETIVRDSRSVTSRSPVDLYWTATQLAGPTSPPLSVVDDGTLVGNPVRIDHLLENVFGLARSEGADELSLRMASGVLTIEFAGLSVPRTDEDLFGYGQSVPTADSGMYLPTIRLIAHAHHWHVDADVTGGDSPTLTVSIDTDPDTPPEPWDGRPLSPDTERTGASSPQES</sequence>
<feature type="domain" description="Histidine kinase N-terminal 7TM region" evidence="3">
    <location>
        <begin position="13"/>
        <end position="154"/>
    </location>
</feature>
<dbReference type="Proteomes" id="UP001596368">
    <property type="component" value="Unassembled WGS sequence"/>
</dbReference>
<keyword evidence="2" id="KW-1133">Transmembrane helix</keyword>
<keyword evidence="2" id="KW-0472">Membrane</keyword>
<evidence type="ECO:0000313" key="4">
    <source>
        <dbReference type="EMBL" id="MFC7138142.1"/>
    </source>
</evidence>
<keyword evidence="4" id="KW-0418">Kinase</keyword>
<dbReference type="EMBL" id="JBHSZG010000008">
    <property type="protein sequence ID" value="MFC7138142.1"/>
    <property type="molecule type" value="Genomic_DNA"/>
</dbReference>